<protein>
    <recommendedName>
        <fullName evidence="3">WxL domain-containing protein</fullName>
    </recommendedName>
</protein>
<feature type="signal peptide" evidence="2">
    <location>
        <begin position="1"/>
        <end position="25"/>
    </location>
</feature>
<sequence>MKKRWSILLTANLLSALVSPLMVHAVTPTTESEEILKNISQSSQTYARESIEQSDMIKQTLKSIQETYDTQSTSETTSESTTDTTNMELSEESTQEKDSDSSNENEPNPAQQRNRTDNKIAARSADVTQIADVETNTGTWGTVSWVFNENTGTLTFTSGGNLGKASTSPWNTRKVNNLAINKIVFSEIVKAPENSSYLFSGNTLGNNQDYPLSACRSIKGIENIDVSKVKNMSSMFSRAINLRGLDLSSWNTKNVTNVTLMFQSAFGNFETDEYEIALNVSSFRITSNLEGKNSMFLDAKFNKITVGKQFDLRPLFVGSSYGDFPAFLKWYNKDKVVVGSSTTGLGNTFLNYLAEGHPGTYTTYLPDNPPTVKLTWGDVPYQFDEKNGVLTFIDGGTFTESDESPWNRDDEHQIDAKDIKKIVFTEKVTAPKNSQFLFSRASDPVGRGQLSNLAEIEHFDYLNTSKSANMEGFFLGVSSLTSLDVSHFNTSNVTNMKSMFKGMTGISSLNLGNFDFSKVTSKKDMFSNDLLKEITLPATFFDKTNSTNLNKVSTTDGYNGNWVNINDKSKKLGQTLEFLENTAGKAGTYVWGEKSEDMLRWGTVPYQFDESTGELTFTDSGTLGEADKSPWNRPDDKVINATKIKKIVFTKPVNAPENSKDLFSSSGTGKDYLSNVTSIEHLNYLNTSKVTSMDSFFSGLSSIKTLDLSKFDTRNVTTMHGMFYINKSISSLNLNYALFDTSKVSKMSDMFNGMSTLNNLDISNFKTKTVQDFGGMFKDVSSLTNLNLSQFDMSSATDMSKMFNGMKNLKALNVSSFNTSNVTSMNSMFNGASSLTDLSVKNFDTKNVTNMTSMFQGVKSLKSIDVSSFNTGKVTSMKEMFRGMTGISSLNLGNFDFTKVISKLNMFAEDNIKEITLPKTFSDVGNSTGLNDVSTKDGYNGNWVNINDKSKKLGQTEDFLKNTAGKAGTYIWGEKSEDMLRWGTVPYQFDESTGVLTFVKGGTLENSKEHPGGYANSPWNRNDTNKIDASKIKEIVFTEPTSTPVNSALLFSSNATKLTNLTKISGLENLDTSKTTNMLQMFNGMSGIKELDLSHFKTNNVINMSSMFYGMSSLESLNVSSFDTSNVNDMSSTFANLKSLIKLDISSFDTKNVNNMSQMFNNDSAMTRLTIDNKKFNTAKVKTMDNMFNNMSSLESLDTSKFDTSSVTTMASMFRNVRKVSALNLSHFNTAKVTNMSNLFAGMTGISALNLGSFDFTNVSDKNGMFSGDALKEITLPATFSDPKNTTKLNKVSTTDGYNGQWQNSEGKLFGQTKEFLQNYNGITDAGTYTWGQYLKWGDVPYEFNESTGVLTFYKNGDNILGTYGNSPWNRPEYRIEASNIKEIVFTEPVNAPSDSQYLFSSPSETENQRLKNVTKITGLDKLNTSNTTDMTYMFGFMNSLTQLDVSKLDTSKATKMYCMFVNLFNIEELNVSGFDTSNVTDMFGMFYQNRKLKHLDVSGFDTSRVTTMEGMFADNESLEEIDVSHFNTSNVNNMACMFENNKSLTKLNVSNFDTSNVTVMRRMFNGVSGLSTLDVSKFNTQNVTNMLEMFRDLSGISSLDLGSFDFTNVSDKNGMFSGDELKEITLPSTFSDVSNSTKLNDVSTTDGYNGNWVNIDNKNVNLGQTPDFLKNTAGKAGTYIWGRQSALHLVKVPDLYDFGNKNSIKDIIQILKPQSTGKQEVEIRDDREQKDIWSLSVKASKLESDKLDDLDQARYQFSITSASDTNVPIQGITYSDKQVVLPADNSSHVLYSMTDKTQIPTSYNTWINDMSLIVSQNSGKPNEHYSGTITWSLDTTPQD</sequence>
<dbReference type="EMBL" id="NGJT01000005">
    <property type="protein sequence ID" value="RST95109.1"/>
    <property type="molecule type" value="Genomic_DNA"/>
</dbReference>
<dbReference type="OrthoDB" id="2323731at2"/>
<evidence type="ECO:0000313" key="4">
    <source>
        <dbReference type="EMBL" id="RST95109.1"/>
    </source>
</evidence>
<reference evidence="4 5" key="1">
    <citation type="submission" date="2017-05" db="EMBL/GenBank/DDBJ databases">
        <title>Vagococcus spp. assemblies.</title>
        <authorList>
            <person name="Gulvik C.A."/>
        </authorList>
    </citation>
    <scope>NUCLEOTIDE SEQUENCE [LARGE SCALE GENOMIC DNA]</scope>
    <source>
        <strain evidence="4 5">SS1994</strain>
    </source>
</reference>
<evidence type="ECO:0000259" key="3">
    <source>
        <dbReference type="Pfam" id="PF13731"/>
    </source>
</evidence>
<accession>A0A429ZN83</accession>
<feature type="domain" description="WxL" evidence="3">
    <location>
        <begin position="1684"/>
        <end position="1838"/>
    </location>
</feature>
<dbReference type="PANTHER" id="PTHR13318">
    <property type="entry name" value="PARTNER OF PAIRED, ISOFORM B-RELATED"/>
    <property type="match status" value="1"/>
</dbReference>
<evidence type="ECO:0000256" key="1">
    <source>
        <dbReference type="SAM" id="MobiDB-lite"/>
    </source>
</evidence>
<dbReference type="NCBIfam" id="TIGR02167">
    <property type="entry name" value="Liste_lipo_26"/>
    <property type="match status" value="19"/>
</dbReference>
<dbReference type="Pfam" id="PF03382">
    <property type="entry name" value="DUF285"/>
    <property type="match status" value="7"/>
</dbReference>
<dbReference type="SUPFAM" id="SSF52058">
    <property type="entry name" value="L domain-like"/>
    <property type="match status" value="3"/>
</dbReference>
<dbReference type="GO" id="GO:0031146">
    <property type="term" value="P:SCF-dependent proteasomal ubiquitin-dependent protein catabolic process"/>
    <property type="evidence" value="ECO:0007669"/>
    <property type="project" value="TreeGrafter"/>
</dbReference>
<feature type="compositionally biased region" description="Polar residues" evidence="1">
    <location>
        <begin position="102"/>
        <end position="113"/>
    </location>
</feature>
<dbReference type="Proteomes" id="UP000288490">
    <property type="component" value="Unassembled WGS sequence"/>
</dbReference>
<dbReference type="RefSeq" id="WP_125956948.1">
    <property type="nucleotide sequence ID" value="NZ_JAQEJV010000007.1"/>
</dbReference>
<gene>
    <name evidence="4" type="ORF">CBF36_04360</name>
</gene>
<evidence type="ECO:0000313" key="5">
    <source>
        <dbReference type="Proteomes" id="UP000288490"/>
    </source>
</evidence>
<comment type="caution">
    <text evidence="4">The sequence shown here is derived from an EMBL/GenBank/DDBJ whole genome shotgun (WGS) entry which is preliminary data.</text>
</comment>
<dbReference type="Gene3D" id="3.80.10.10">
    <property type="entry name" value="Ribonuclease Inhibitor"/>
    <property type="match status" value="5"/>
</dbReference>
<dbReference type="GO" id="GO:0019005">
    <property type="term" value="C:SCF ubiquitin ligase complex"/>
    <property type="evidence" value="ECO:0007669"/>
    <property type="project" value="TreeGrafter"/>
</dbReference>
<feature type="compositionally biased region" description="Low complexity" evidence="1">
    <location>
        <begin position="65"/>
        <end position="85"/>
    </location>
</feature>
<proteinExistence type="predicted"/>
<feature type="chain" id="PRO_5019368181" description="WxL domain-containing protein" evidence="2">
    <location>
        <begin position="26"/>
        <end position="1840"/>
    </location>
</feature>
<evidence type="ECO:0000256" key="2">
    <source>
        <dbReference type="SAM" id="SignalP"/>
    </source>
</evidence>
<keyword evidence="2" id="KW-0732">Signal</keyword>
<keyword evidence="5" id="KW-1185">Reference proteome</keyword>
<dbReference type="PANTHER" id="PTHR13318:SF190">
    <property type="entry name" value="PARTNER OF PAIRED, ISOFORM B"/>
    <property type="match status" value="1"/>
</dbReference>
<dbReference type="InterPro" id="IPR005046">
    <property type="entry name" value="DUF285"/>
</dbReference>
<dbReference type="InterPro" id="IPR011889">
    <property type="entry name" value="Liste_lipo_26"/>
</dbReference>
<name>A0A429ZN83_9ENTE</name>
<organism evidence="4 5">
    <name type="scientific">Vagococcus bubulae</name>
    <dbReference type="NCBI Taxonomy" id="1977868"/>
    <lineage>
        <taxon>Bacteria</taxon>
        <taxon>Bacillati</taxon>
        <taxon>Bacillota</taxon>
        <taxon>Bacilli</taxon>
        <taxon>Lactobacillales</taxon>
        <taxon>Enterococcaceae</taxon>
        <taxon>Vagococcus</taxon>
    </lineage>
</organism>
<feature type="region of interest" description="Disordered" evidence="1">
    <location>
        <begin position="65"/>
        <end position="123"/>
    </location>
</feature>
<dbReference type="InterPro" id="IPR027994">
    <property type="entry name" value="WxL_dom"/>
</dbReference>
<dbReference type="Pfam" id="PF13731">
    <property type="entry name" value="WxL"/>
    <property type="match status" value="1"/>
</dbReference>
<dbReference type="InterPro" id="IPR032675">
    <property type="entry name" value="LRR_dom_sf"/>
</dbReference>